<gene>
    <name evidence="14" type="ORF">AT959_12025</name>
</gene>
<dbReference type="AlphaFoldDB" id="A0A133XGQ8"/>
<keyword evidence="4" id="KW-0597">Phosphoprotein</keyword>
<keyword evidence="9" id="KW-0902">Two-component regulatory system</keyword>
<keyword evidence="7" id="KW-0418">Kinase</keyword>
<organism evidence="14 15">
    <name type="scientific">Dechloromonas denitrificans</name>
    <dbReference type="NCBI Taxonomy" id="281362"/>
    <lineage>
        <taxon>Bacteria</taxon>
        <taxon>Pseudomonadati</taxon>
        <taxon>Pseudomonadota</taxon>
        <taxon>Betaproteobacteria</taxon>
        <taxon>Rhodocyclales</taxon>
        <taxon>Azonexaceae</taxon>
        <taxon>Dechloromonas</taxon>
    </lineage>
</organism>
<dbReference type="GO" id="GO:0005886">
    <property type="term" value="C:plasma membrane"/>
    <property type="evidence" value="ECO:0007669"/>
    <property type="project" value="TreeGrafter"/>
</dbReference>
<dbReference type="RefSeq" id="WP_066883390.1">
    <property type="nucleotide sequence ID" value="NZ_LODL01000021.1"/>
</dbReference>
<comment type="catalytic activity">
    <reaction evidence="1">
        <text>ATP + protein L-histidine = ADP + protein N-phospho-L-histidine.</text>
        <dbReference type="EC" id="2.7.13.3"/>
    </reaction>
</comment>
<evidence type="ECO:0000259" key="13">
    <source>
        <dbReference type="PROSITE" id="PS50885"/>
    </source>
</evidence>
<sequence length="459" mass="49477">MKQASLRFLLLRQLLPAMLVLLLAGAATAYWVAWRSATKAYDRALFDTTLAIADQLRIVDGKPQLPLTPQARAVLLTDKFDDTFYAVRGPAGEVLDGEAGLPMPAATQPRITSKEGRYYFDGWLQGRPIRIAALQKELAGSTITVLAGETLVKRNALVREIILGMLLPELLLIVVSLAVVWFGVRSALRPLSALRQELAGRSQSDLSPVLVAVPEEIRPVVTEINELLQRLQRSLASQRNFVSDAAHQLRTPIAALQAQVEAARSESAPDTRQKLDGVLTAAQRLSHLVAQMLALARAEPSPAQTQPEVALEAVVQKVAESWLPLAFSRQIDLGFELAPAFMHGNSLLLEELLGNLLNNALRYTPEGGMVTVSCGEKDGRAWLSVEDSGKGIAAGERDKVFARFYQAPGSLSDGNGLGLAIVREIARQHGGNVVAQVSEKLGGACLLASFPAQRPTASA</sequence>
<keyword evidence="15" id="KW-1185">Reference proteome</keyword>
<dbReference type="PANTHER" id="PTHR45436">
    <property type="entry name" value="SENSOR HISTIDINE KINASE YKOH"/>
    <property type="match status" value="1"/>
</dbReference>
<dbReference type="Pfam" id="PF02518">
    <property type="entry name" value="HATPase_c"/>
    <property type="match status" value="1"/>
</dbReference>
<dbReference type="PROSITE" id="PS50109">
    <property type="entry name" value="HIS_KIN"/>
    <property type="match status" value="1"/>
</dbReference>
<dbReference type="SUPFAM" id="SSF47384">
    <property type="entry name" value="Homodimeric domain of signal transducing histidine kinase"/>
    <property type="match status" value="1"/>
</dbReference>
<protein>
    <recommendedName>
        <fullName evidence="3">histidine kinase</fullName>
        <ecNumber evidence="3">2.7.13.3</ecNumber>
    </recommendedName>
</protein>
<evidence type="ECO:0000256" key="7">
    <source>
        <dbReference type="ARBA" id="ARBA00022777"/>
    </source>
</evidence>
<comment type="caution">
    <text evidence="14">The sequence shown here is derived from an EMBL/GenBank/DDBJ whole genome shotgun (WGS) entry which is preliminary data.</text>
</comment>
<dbReference type="Pfam" id="PF08521">
    <property type="entry name" value="2CSK_N"/>
    <property type="match status" value="1"/>
</dbReference>
<dbReference type="InterPro" id="IPR036097">
    <property type="entry name" value="HisK_dim/P_sf"/>
</dbReference>
<feature type="domain" description="Histidine kinase" evidence="12">
    <location>
        <begin position="244"/>
        <end position="454"/>
    </location>
</feature>
<evidence type="ECO:0000256" key="5">
    <source>
        <dbReference type="ARBA" id="ARBA00022679"/>
    </source>
</evidence>
<accession>A0A133XGQ8</accession>
<dbReference type="CDD" id="cd00082">
    <property type="entry name" value="HisKA"/>
    <property type="match status" value="1"/>
</dbReference>
<evidence type="ECO:0000256" key="1">
    <source>
        <dbReference type="ARBA" id="ARBA00000085"/>
    </source>
</evidence>
<dbReference type="STRING" id="281362.AT959_12025"/>
<dbReference type="InterPro" id="IPR003660">
    <property type="entry name" value="HAMP_dom"/>
</dbReference>
<comment type="subcellular location">
    <subcellularLocation>
        <location evidence="2">Membrane</location>
    </subcellularLocation>
</comment>
<keyword evidence="10 11" id="KW-0472">Membrane</keyword>
<evidence type="ECO:0000256" key="9">
    <source>
        <dbReference type="ARBA" id="ARBA00023012"/>
    </source>
</evidence>
<dbReference type="PANTHER" id="PTHR45436:SF1">
    <property type="entry name" value="SENSOR PROTEIN QSEC"/>
    <property type="match status" value="1"/>
</dbReference>
<evidence type="ECO:0000259" key="12">
    <source>
        <dbReference type="PROSITE" id="PS50109"/>
    </source>
</evidence>
<evidence type="ECO:0000256" key="3">
    <source>
        <dbReference type="ARBA" id="ARBA00012438"/>
    </source>
</evidence>
<dbReference type="SUPFAM" id="SSF55874">
    <property type="entry name" value="ATPase domain of HSP90 chaperone/DNA topoisomerase II/histidine kinase"/>
    <property type="match status" value="1"/>
</dbReference>
<dbReference type="InterPro" id="IPR036890">
    <property type="entry name" value="HATPase_C_sf"/>
</dbReference>
<evidence type="ECO:0000313" key="14">
    <source>
        <dbReference type="EMBL" id="KXB30099.1"/>
    </source>
</evidence>
<dbReference type="SMART" id="SM00387">
    <property type="entry name" value="HATPase_c"/>
    <property type="match status" value="1"/>
</dbReference>
<dbReference type="InterPro" id="IPR003661">
    <property type="entry name" value="HisK_dim/P_dom"/>
</dbReference>
<dbReference type="Gene3D" id="1.10.287.130">
    <property type="match status" value="1"/>
</dbReference>
<dbReference type="PRINTS" id="PR00344">
    <property type="entry name" value="BCTRLSENSOR"/>
</dbReference>
<dbReference type="EMBL" id="LODL01000021">
    <property type="protein sequence ID" value="KXB30099.1"/>
    <property type="molecule type" value="Genomic_DNA"/>
</dbReference>
<keyword evidence="5" id="KW-0808">Transferase</keyword>
<evidence type="ECO:0000313" key="15">
    <source>
        <dbReference type="Proteomes" id="UP000070186"/>
    </source>
</evidence>
<reference evidence="14 15" key="1">
    <citation type="submission" date="2015-12" db="EMBL/GenBank/DDBJ databases">
        <title>Nitrous oxide reduction kinetics distinguish bacteria harboring typical versus atypical NosZ.</title>
        <authorList>
            <person name="Yoon S."/>
            <person name="Nissen S."/>
            <person name="Park D."/>
            <person name="Sanford R.A."/>
            <person name="Loeffler F.E."/>
        </authorList>
    </citation>
    <scope>NUCLEOTIDE SEQUENCE [LARGE SCALE GENOMIC DNA]</scope>
    <source>
        <strain evidence="14 15">ATCC BAA-841</strain>
    </source>
</reference>
<evidence type="ECO:0000256" key="4">
    <source>
        <dbReference type="ARBA" id="ARBA00022553"/>
    </source>
</evidence>
<evidence type="ECO:0000256" key="10">
    <source>
        <dbReference type="ARBA" id="ARBA00023136"/>
    </source>
</evidence>
<name>A0A133XGQ8_9RHOO</name>
<dbReference type="InterPro" id="IPR013727">
    <property type="entry name" value="2CSK_N"/>
</dbReference>
<dbReference type="InterPro" id="IPR003594">
    <property type="entry name" value="HATPase_dom"/>
</dbReference>
<proteinExistence type="predicted"/>
<dbReference type="EC" id="2.7.13.3" evidence="3"/>
<dbReference type="Gene3D" id="3.30.565.10">
    <property type="entry name" value="Histidine kinase-like ATPase, C-terminal domain"/>
    <property type="match status" value="1"/>
</dbReference>
<dbReference type="Proteomes" id="UP000070186">
    <property type="component" value="Unassembled WGS sequence"/>
</dbReference>
<evidence type="ECO:0000256" key="11">
    <source>
        <dbReference type="SAM" id="Phobius"/>
    </source>
</evidence>
<feature type="transmembrane region" description="Helical" evidence="11">
    <location>
        <begin position="161"/>
        <end position="184"/>
    </location>
</feature>
<dbReference type="CDD" id="cd00075">
    <property type="entry name" value="HATPase"/>
    <property type="match status" value="1"/>
</dbReference>
<dbReference type="InterPro" id="IPR050428">
    <property type="entry name" value="TCS_sensor_his_kinase"/>
</dbReference>
<evidence type="ECO:0000256" key="8">
    <source>
        <dbReference type="ARBA" id="ARBA00022989"/>
    </source>
</evidence>
<dbReference type="PROSITE" id="PS50885">
    <property type="entry name" value="HAMP"/>
    <property type="match status" value="1"/>
</dbReference>
<dbReference type="InterPro" id="IPR005467">
    <property type="entry name" value="His_kinase_dom"/>
</dbReference>
<dbReference type="SMART" id="SM00388">
    <property type="entry name" value="HisKA"/>
    <property type="match status" value="1"/>
</dbReference>
<dbReference type="Pfam" id="PF00512">
    <property type="entry name" value="HisKA"/>
    <property type="match status" value="1"/>
</dbReference>
<keyword evidence="6 11" id="KW-0812">Transmembrane</keyword>
<dbReference type="GO" id="GO:0000155">
    <property type="term" value="F:phosphorelay sensor kinase activity"/>
    <property type="evidence" value="ECO:0007669"/>
    <property type="project" value="InterPro"/>
</dbReference>
<evidence type="ECO:0000256" key="6">
    <source>
        <dbReference type="ARBA" id="ARBA00022692"/>
    </source>
</evidence>
<evidence type="ECO:0000256" key="2">
    <source>
        <dbReference type="ARBA" id="ARBA00004370"/>
    </source>
</evidence>
<keyword evidence="8 11" id="KW-1133">Transmembrane helix</keyword>
<dbReference type="InterPro" id="IPR004358">
    <property type="entry name" value="Sig_transdc_His_kin-like_C"/>
</dbReference>
<feature type="domain" description="HAMP" evidence="13">
    <location>
        <begin position="185"/>
        <end position="236"/>
    </location>
</feature>